<dbReference type="EMBL" id="CAXAMN010024028">
    <property type="protein sequence ID" value="CAK9083267.1"/>
    <property type="molecule type" value="Genomic_DNA"/>
</dbReference>
<name>A0ABP0Q5Z6_9DINO</name>
<evidence type="ECO:0000313" key="4">
    <source>
        <dbReference type="Proteomes" id="UP001642484"/>
    </source>
</evidence>
<proteinExistence type="predicted"/>
<keyword evidence="2" id="KW-0732">Signal</keyword>
<comment type="caution">
    <text evidence="3">The sequence shown here is derived from an EMBL/GenBank/DDBJ whole genome shotgun (WGS) entry which is preliminary data.</text>
</comment>
<sequence length="271" mass="29904">MGPSYFVASWIILWSGGIMAAMEPVAATQADFVPPPHAWPPAYGHAQASAPATAPASSQQASDFKTLIDALKTCPDFGQAPVAVREIVAKYDKQKHKLTTKELHKSASALGGARKRLAQVQEGRAQHMEAWKDYLEKSTERFKENIAIFKSTMQQLAEAEMSCLAEIHQARQAIEELMESDRGGMPSELSPAALQAYEDMKAEMEEDADEEEAADTPRTKSVKRPEIAYQDLDVTVGTMQKALMDCMELLKEAPMQKRQKTQNNESKAVFG</sequence>
<feature type="region of interest" description="Disordered" evidence="1">
    <location>
        <begin position="202"/>
        <end position="224"/>
    </location>
</feature>
<protein>
    <submittedName>
        <fullName evidence="3">Uncharacterized protein</fullName>
    </submittedName>
</protein>
<keyword evidence="4" id="KW-1185">Reference proteome</keyword>
<evidence type="ECO:0000313" key="3">
    <source>
        <dbReference type="EMBL" id="CAK9083267.1"/>
    </source>
</evidence>
<dbReference type="Proteomes" id="UP001642484">
    <property type="component" value="Unassembled WGS sequence"/>
</dbReference>
<feature type="chain" id="PRO_5046180030" evidence="2">
    <location>
        <begin position="21"/>
        <end position="271"/>
    </location>
</feature>
<feature type="compositionally biased region" description="Acidic residues" evidence="1">
    <location>
        <begin position="204"/>
        <end position="214"/>
    </location>
</feature>
<evidence type="ECO:0000256" key="1">
    <source>
        <dbReference type="SAM" id="MobiDB-lite"/>
    </source>
</evidence>
<feature type="signal peptide" evidence="2">
    <location>
        <begin position="1"/>
        <end position="20"/>
    </location>
</feature>
<accession>A0ABP0Q5Z6</accession>
<feature type="compositionally biased region" description="Basic and acidic residues" evidence="1">
    <location>
        <begin position="215"/>
        <end position="224"/>
    </location>
</feature>
<reference evidence="3 4" key="1">
    <citation type="submission" date="2024-02" db="EMBL/GenBank/DDBJ databases">
        <authorList>
            <person name="Chen Y."/>
            <person name="Shah S."/>
            <person name="Dougan E. K."/>
            <person name="Thang M."/>
            <person name="Chan C."/>
        </authorList>
    </citation>
    <scope>NUCLEOTIDE SEQUENCE [LARGE SCALE GENOMIC DNA]</scope>
</reference>
<evidence type="ECO:0000256" key="2">
    <source>
        <dbReference type="SAM" id="SignalP"/>
    </source>
</evidence>
<organism evidence="3 4">
    <name type="scientific">Durusdinium trenchii</name>
    <dbReference type="NCBI Taxonomy" id="1381693"/>
    <lineage>
        <taxon>Eukaryota</taxon>
        <taxon>Sar</taxon>
        <taxon>Alveolata</taxon>
        <taxon>Dinophyceae</taxon>
        <taxon>Suessiales</taxon>
        <taxon>Symbiodiniaceae</taxon>
        <taxon>Durusdinium</taxon>
    </lineage>
</organism>
<gene>
    <name evidence="3" type="ORF">CCMP2556_LOCUS40612</name>
</gene>